<evidence type="ECO:0000313" key="1">
    <source>
        <dbReference type="EMBL" id="MBA8827817.1"/>
    </source>
</evidence>
<dbReference type="Proteomes" id="UP000569329">
    <property type="component" value="Unassembled WGS sequence"/>
</dbReference>
<proteinExistence type="predicted"/>
<protein>
    <submittedName>
        <fullName evidence="1">Uncharacterized protein</fullName>
    </submittedName>
</protein>
<gene>
    <name evidence="1" type="ORF">FHX42_005224</name>
</gene>
<name>A0A839E7Z1_9PSEU</name>
<dbReference type="EMBL" id="JACGWZ010000010">
    <property type="protein sequence ID" value="MBA8827817.1"/>
    <property type="molecule type" value="Genomic_DNA"/>
</dbReference>
<comment type="caution">
    <text evidence="1">The sequence shown here is derived from an EMBL/GenBank/DDBJ whole genome shotgun (WGS) entry which is preliminary data.</text>
</comment>
<reference evidence="1 2" key="1">
    <citation type="submission" date="2020-07" db="EMBL/GenBank/DDBJ databases">
        <title>Sequencing the genomes of 1000 actinobacteria strains.</title>
        <authorList>
            <person name="Klenk H.-P."/>
        </authorList>
    </citation>
    <scope>NUCLEOTIDE SEQUENCE [LARGE SCALE GENOMIC DNA]</scope>
    <source>
        <strain evidence="1 2">DSM 45975</strain>
    </source>
</reference>
<dbReference type="AlphaFoldDB" id="A0A839E7Z1"/>
<organism evidence="1 2">
    <name type="scientific">Halosaccharopolyspora lacisalsi</name>
    <dbReference type="NCBI Taxonomy" id="1000566"/>
    <lineage>
        <taxon>Bacteria</taxon>
        <taxon>Bacillati</taxon>
        <taxon>Actinomycetota</taxon>
        <taxon>Actinomycetes</taxon>
        <taxon>Pseudonocardiales</taxon>
        <taxon>Pseudonocardiaceae</taxon>
        <taxon>Halosaccharopolyspora</taxon>
    </lineage>
</organism>
<sequence length="93" mass="10505">METDELPLRKPGTHMVRGLCWSGEIYPATVDLRDAPETDWFGRSSSQRPTSPSWVKAQPDTSIYRMHRLYRALGGTESDVELGLPQLQGSEQE</sequence>
<keyword evidence="2" id="KW-1185">Reference proteome</keyword>
<evidence type="ECO:0000313" key="2">
    <source>
        <dbReference type="Proteomes" id="UP000569329"/>
    </source>
</evidence>
<accession>A0A839E7Z1</accession>